<keyword evidence="2" id="KW-0067">ATP-binding</keyword>
<accession>A0ABY4KV55</accession>
<gene>
    <name evidence="2" type="ORF">M0M42_10475</name>
</gene>
<dbReference type="PROSITE" id="PS51257">
    <property type="entry name" value="PROKAR_LIPOPROTEIN"/>
    <property type="match status" value="1"/>
</dbReference>
<dbReference type="Gene3D" id="3.40.50.300">
    <property type="entry name" value="P-loop containing nucleotide triphosphate hydrolases"/>
    <property type="match status" value="1"/>
</dbReference>
<keyword evidence="2" id="KW-0378">Hydrolase</keyword>
<feature type="compositionally biased region" description="Polar residues" evidence="1">
    <location>
        <begin position="375"/>
        <end position="384"/>
    </location>
</feature>
<dbReference type="Proteomes" id="UP000831189">
    <property type="component" value="Chromosome"/>
</dbReference>
<evidence type="ECO:0000313" key="2">
    <source>
        <dbReference type="EMBL" id="UPQ84768.1"/>
    </source>
</evidence>
<reference evidence="2 3" key="1">
    <citation type="submission" date="2022-04" db="EMBL/GenBank/DDBJ databases">
        <title>Pseudomonas knackmussii B09-2.</title>
        <authorList>
            <person name="Deng Y."/>
        </authorList>
    </citation>
    <scope>NUCLEOTIDE SEQUENCE [LARGE SCALE GENOMIC DNA]</scope>
    <source>
        <strain evidence="2 3">B09-2</strain>
    </source>
</reference>
<evidence type="ECO:0000256" key="1">
    <source>
        <dbReference type="SAM" id="MobiDB-lite"/>
    </source>
</evidence>
<dbReference type="InterPro" id="IPR027417">
    <property type="entry name" value="P-loop_NTPase"/>
</dbReference>
<keyword evidence="2" id="KW-0347">Helicase</keyword>
<evidence type="ECO:0000313" key="3">
    <source>
        <dbReference type="Proteomes" id="UP000831189"/>
    </source>
</evidence>
<dbReference type="GO" id="GO:0004386">
    <property type="term" value="F:helicase activity"/>
    <property type="evidence" value="ECO:0007669"/>
    <property type="project" value="UniProtKB-KW"/>
</dbReference>
<dbReference type="EMBL" id="CP096208">
    <property type="protein sequence ID" value="UPQ84768.1"/>
    <property type="molecule type" value="Genomic_DNA"/>
</dbReference>
<dbReference type="Pfam" id="PF13481">
    <property type="entry name" value="AAA_25"/>
    <property type="match status" value="1"/>
</dbReference>
<organism evidence="2 3">
    <name type="scientific">Pseudomonas knackmussii</name>
    <dbReference type="NCBI Taxonomy" id="65741"/>
    <lineage>
        <taxon>Bacteria</taxon>
        <taxon>Pseudomonadati</taxon>
        <taxon>Pseudomonadota</taxon>
        <taxon>Gammaproteobacteria</taxon>
        <taxon>Pseudomonadales</taxon>
        <taxon>Pseudomonadaceae</taxon>
        <taxon>Pseudomonas</taxon>
    </lineage>
</organism>
<sequence>MSAAEDRYAKEWQGVPRLAAAPSMQFLSACELKVKPISWLVDGYIEEDTLALVYGRPGEGKTFYALDVSCCIASSTNFHGHEVQSGAVFYIAGEGHNGIARRLSAWAAYNRKPMPPLLFVSDAPADLANATNAARVADAIELLADATGQKPALIVIDTMARNFGGEENSATDVGHFVRNVDAIRRRWKSTVLIVHHSGKNGDNGARGSSALRAAVDAEYEVSRSAEDKTIRVIPRKMKDAEEPEPLAFDLVGVPIYDDGGTPIGGAALRLKEYSAPPVQVVAKLGKQQKAALAILERMHDEISERLANQHREDHPVYIQLEAWRLECEKSDIPRQRFHDAKTSLVDRNCIRIDGPHVFLVRPVLTPLGAPDRTDIPTTASNGQTGRDPDEDRTQAESTPTFDDSDAEAF</sequence>
<proteinExistence type="predicted"/>
<protein>
    <submittedName>
        <fullName evidence="2">Helicase RepA family protein</fullName>
    </submittedName>
</protein>
<name>A0ABY4KV55_9PSED</name>
<keyword evidence="3" id="KW-1185">Reference proteome</keyword>
<dbReference type="SUPFAM" id="SSF52540">
    <property type="entry name" value="P-loop containing nucleoside triphosphate hydrolases"/>
    <property type="match status" value="1"/>
</dbReference>
<keyword evidence="2" id="KW-0547">Nucleotide-binding</keyword>
<feature type="region of interest" description="Disordered" evidence="1">
    <location>
        <begin position="369"/>
        <end position="409"/>
    </location>
</feature>